<dbReference type="SUPFAM" id="SSF55961">
    <property type="entry name" value="Bet v1-like"/>
    <property type="match status" value="1"/>
</dbReference>
<dbReference type="InterPro" id="IPR023393">
    <property type="entry name" value="START-like_dom_sf"/>
</dbReference>
<dbReference type="Pfam" id="PF10604">
    <property type="entry name" value="Polyketide_cyc2"/>
    <property type="match status" value="1"/>
</dbReference>
<accession>A0A8E3BDN5</accession>
<accession>W7IXG4</accession>
<sequence>MAAKQVSDTRVIATTPEVIFALLADPAQHPVIDGSGTVTGARPGAQRLALGSKFGMDMKMGLPYKIQNTVVEYEEGSRIAWRHFMGHRWRWQLEDLGDGTTRVTETFDWSTAKSTFAIELAKFPAKNLKGIRATLDRLEEMFPGSA</sequence>
<evidence type="ECO:0000313" key="2">
    <source>
        <dbReference type="Proteomes" id="UP000019277"/>
    </source>
</evidence>
<proteinExistence type="predicted"/>
<reference evidence="1 2" key="1">
    <citation type="journal article" date="2014" name="Genome Announc.">
        <title>Draft Genome Sequence of the Antitrypanosomally Active Sponge-Associated Bacterium Actinokineospora sp. Strain EG49.</title>
        <authorList>
            <person name="Harjes J."/>
            <person name="Ryu T."/>
            <person name="Abdelmohsen U.R."/>
            <person name="Moitinho-Silva L."/>
            <person name="Horn H."/>
            <person name="Ravasi T."/>
            <person name="Hentschel U."/>
        </authorList>
    </citation>
    <scope>NUCLEOTIDE SEQUENCE [LARGE SCALE GENOMIC DNA]</scope>
    <source>
        <strain evidence="1 2">EG49</strain>
    </source>
</reference>
<protein>
    <recommendedName>
        <fullName evidence="3">Dimethyladenosine transferase</fullName>
    </recommendedName>
</protein>
<dbReference type="eggNOG" id="COG3832">
    <property type="taxonomic scope" value="Bacteria"/>
</dbReference>
<dbReference type="STRING" id="909613.UO65_3140"/>
<name>W7IXG4_9PSEU</name>
<comment type="caution">
    <text evidence="1">The sequence shown here is derived from an EMBL/GenBank/DDBJ whole genome shotgun (WGS) entry which is preliminary data.</text>
</comment>
<dbReference type="PATRIC" id="fig|909613.9.peg.3142"/>
<dbReference type="RefSeq" id="WP_035283127.1">
    <property type="nucleotide sequence ID" value="NZ_AYXG01000106.1"/>
</dbReference>
<dbReference type="AlphaFoldDB" id="W7IXG4"/>
<dbReference type="Gene3D" id="3.30.530.20">
    <property type="match status" value="1"/>
</dbReference>
<keyword evidence="2" id="KW-1185">Reference proteome</keyword>
<dbReference type="Proteomes" id="UP000019277">
    <property type="component" value="Unassembled WGS sequence"/>
</dbReference>
<gene>
    <name evidence="1" type="ORF">UO65_3140</name>
</gene>
<evidence type="ECO:0000313" key="1">
    <source>
        <dbReference type="EMBL" id="EWC61537.1"/>
    </source>
</evidence>
<dbReference type="EMBL" id="AYXG01000106">
    <property type="protein sequence ID" value="EWC61537.1"/>
    <property type="molecule type" value="Genomic_DNA"/>
</dbReference>
<dbReference type="InterPro" id="IPR019587">
    <property type="entry name" value="Polyketide_cyclase/dehydratase"/>
</dbReference>
<evidence type="ECO:0008006" key="3">
    <source>
        <dbReference type="Google" id="ProtNLM"/>
    </source>
</evidence>
<organism evidence="1 2">
    <name type="scientific">Actinokineospora spheciospongiae</name>
    <dbReference type="NCBI Taxonomy" id="909613"/>
    <lineage>
        <taxon>Bacteria</taxon>
        <taxon>Bacillati</taxon>
        <taxon>Actinomycetota</taxon>
        <taxon>Actinomycetes</taxon>
        <taxon>Pseudonocardiales</taxon>
        <taxon>Pseudonocardiaceae</taxon>
        <taxon>Actinokineospora</taxon>
    </lineage>
</organism>
<dbReference type="OrthoDB" id="6624781at2"/>